<protein>
    <submittedName>
        <fullName evidence="3">SGNH domain-containing protein</fullName>
    </submittedName>
</protein>
<dbReference type="WBParaSite" id="HCON_00000870-00001">
    <property type="protein sequence ID" value="HCON_00000870-00001"/>
    <property type="gene ID" value="HCON_00000870"/>
</dbReference>
<keyword evidence="2" id="KW-1185">Reference proteome</keyword>
<dbReference type="InterPro" id="IPR050879">
    <property type="entry name" value="Acyltransferase_3"/>
</dbReference>
<evidence type="ECO:0000313" key="3">
    <source>
        <dbReference type="WBParaSite" id="HCON_00000870-00001"/>
    </source>
</evidence>
<dbReference type="GO" id="GO:0016020">
    <property type="term" value="C:membrane"/>
    <property type="evidence" value="ECO:0007669"/>
    <property type="project" value="TreeGrafter"/>
</dbReference>
<dbReference type="Pfam" id="PF19040">
    <property type="entry name" value="SGNH"/>
    <property type="match status" value="1"/>
</dbReference>
<dbReference type="AlphaFoldDB" id="A0A7I4XT96"/>
<dbReference type="InterPro" id="IPR043968">
    <property type="entry name" value="SGNH"/>
</dbReference>
<feature type="domain" description="SGNH" evidence="1">
    <location>
        <begin position="17"/>
        <end position="244"/>
    </location>
</feature>
<proteinExistence type="predicted"/>
<evidence type="ECO:0000259" key="1">
    <source>
        <dbReference type="Pfam" id="PF19040"/>
    </source>
</evidence>
<sequence>MLSYSKCSYRIGGGPWGWCDLPSEWNVRGAVKHKILVLGNSYAANQGRVVYEMCRNPETEIKIFAMAGCEVFSTTREFWHCHNSSKVYMEAIKEYKPDVLFILVRYIHALEIPSPTNELMIGRMAKEGAEVLRSFSRYVSSNIFVQHAIPRPVLGFEWQCQQAVLREQIVDSATVVNKSVNVGLARELLERSIQNCSKCTMIDYSPVFTINETFQFFDNDARILNFNGYFHFTPFGLHKLRPYYKNICSNITYPGK</sequence>
<dbReference type="PANTHER" id="PTHR23028">
    <property type="entry name" value="ACETYLTRANSFERASE"/>
    <property type="match status" value="1"/>
</dbReference>
<dbReference type="OMA" id="FAMAGCE"/>
<organism evidence="2 3">
    <name type="scientific">Haemonchus contortus</name>
    <name type="common">Barber pole worm</name>
    <dbReference type="NCBI Taxonomy" id="6289"/>
    <lineage>
        <taxon>Eukaryota</taxon>
        <taxon>Metazoa</taxon>
        <taxon>Ecdysozoa</taxon>
        <taxon>Nematoda</taxon>
        <taxon>Chromadorea</taxon>
        <taxon>Rhabditida</taxon>
        <taxon>Rhabditina</taxon>
        <taxon>Rhabditomorpha</taxon>
        <taxon>Strongyloidea</taxon>
        <taxon>Trichostrongylidae</taxon>
        <taxon>Haemonchus</taxon>
    </lineage>
</organism>
<accession>A0A7I4XT96</accession>
<dbReference type="OrthoDB" id="5825384at2759"/>
<name>A0A7I4XT96_HAECO</name>
<dbReference type="PANTHER" id="PTHR23028:SF53">
    <property type="entry name" value="ACYL_TRANSF_3 DOMAIN-CONTAINING PROTEIN"/>
    <property type="match status" value="1"/>
</dbReference>
<dbReference type="Proteomes" id="UP000025227">
    <property type="component" value="Unplaced"/>
</dbReference>
<reference evidence="3" key="1">
    <citation type="submission" date="2020-12" db="UniProtKB">
        <authorList>
            <consortium name="WormBaseParasite"/>
        </authorList>
    </citation>
    <scope>IDENTIFICATION</scope>
    <source>
        <strain evidence="3">MHco3</strain>
    </source>
</reference>
<dbReference type="GO" id="GO:0000271">
    <property type="term" value="P:polysaccharide biosynthetic process"/>
    <property type="evidence" value="ECO:0007669"/>
    <property type="project" value="TreeGrafter"/>
</dbReference>
<evidence type="ECO:0000313" key="2">
    <source>
        <dbReference type="Proteomes" id="UP000025227"/>
    </source>
</evidence>